<dbReference type="GO" id="GO:0046452">
    <property type="term" value="P:dihydrofolate metabolic process"/>
    <property type="evidence" value="ECO:0007669"/>
    <property type="project" value="TreeGrafter"/>
</dbReference>
<dbReference type="GO" id="GO:0046655">
    <property type="term" value="P:folic acid metabolic process"/>
    <property type="evidence" value="ECO:0007669"/>
    <property type="project" value="TreeGrafter"/>
</dbReference>
<dbReference type="EC" id="1.5.1.3" evidence="3"/>
<dbReference type="PROSITE" id="PS51330">
    <property type="entry name" value="DHFR_2"/>
    <property type="match status" value="1"/>
</dbReference>
<dbReference type="GO" id="GO:0050661">
    <property type="term" value="F:NADP binding"/>
    <property type="evidence" value="ECO:0007669"/>
    <property type="project" value="InterPro"/>
</dbReference>
<dbReference type="PANTHER" id="PTHR48069">
    <property type="entry name" value="DIHYDROFOLATE REDUCTASE"/>
    <property type="match status" value="1"/>
</dbReference>
<dbReference type="PRINTS" id="PR00070">
    <property type="entry name" value="DHFR"/>
</dbReference>
<keyword evidence="5" id="KW-0521">NADP</keyword>
<sequence>MAGKLRPISCIAAMDSKRGVGKDGDLAWHLKNEMKYFSRITSDVEDKNKENAVIMGRKTWESIPEKYRPLPDRLNIVLSRTIKAAPEKAEKVFSSLDDAFTALSKEPYINTIEKVFVIGGPTVYKDAIAHECCKKIYLTHIDHDYDCDIFFPEFDTNVYKLGSEEGVPAEVQKENGVTYKFCVYERD</sequence>
<evidence type="ECO:0000256" key="7">
    <source>
        <dbReference type="ARBA" id="ARBA00048873"/>
    </source>
</evidence>
<dbReference type="Pfam" id="PF00186">
    <property type="entry name" value="DHFR_1"/>
    <property type="match status" value="1"/>
</dbReference>
<dbReference type="PANTHER" id="PTHR48069:SF3">
    <property type="entry name" value="DIHYDROFOLATE REDUCTASE"/>
    <property type="match status" value="1"/>
</dbReference>
<reference evidence="10" key="1">
    <citation type="submission" date="2025-08" db="UniProtKB">
        <authorList>
            <consortium name="RefSeq"/>
        </authorList>
    </citation>
    <scope>IDENTIFICATION</scope>
    <source>
        <tissue evidence="10">Tentacle</tissue>
    </source>
</reference>
<dbReference type="InterPro" id="IPR012259">
    <property type="entry name" value="DHFR"/>
</dbReference>
<accession>A0A6P8HK35</accession>
<evidence type="ECO:0000259" key="8">
    <source>
        <dbReference type="PROSITE" id="PS51330"/>
    </source>
</evidence>
<dbReference type="SUPFAM" id="SSF53597">
    <property type="entry name" value="Dihydrofolate reductase-like"/>
    <property type="match status" value="1"/>
</dbReference>
<dbReference type="InterPro" id="IPR001796">
    <property type="entry name" value="DHFR_dom"/>
</dbReference>
<dbReference type="GO" id="GO:0005739">
    <property type="term" value="C:mitochondrion"/>
    <property type="evidence" value="ECO:0007669"/>
    <property type="project" value="TreeGrafter"/>
</dbReference>
<dbReference type="AlphaFoldDB" id="A0A6P8HK35"/>
<dbReference type="OrthoDB" id="4664297at2759"/>
<comment type="similarity">
    <text evidence="2">Belongs to the dihydrofolate reductase family.</text>
</comment>
<evidence type="ECO:0000313" key="9">
    <source>
        <dbReference type="Proteomes" id="UP000515163"/>
    </source>
</evidence>
<dbReference type="GO" id="GO:0046654">
    <property type="term" value="P:tetrahydrofolate biosynthetic process"/>
    <property type="evidence" value="ECO:0007669"/>
    <property type="project" value="InterPro"/>
</dbReference>
<dbReference type="GO" id="GO:0004146">
    <property type="term" value="F:dihydrofolate reductase activity"/>
    <property type="evidence" value="ECO:0007669"/>
    <property type="project" value="UniProtKB-EC"/>
</dbReference>
<gene>
    <name evidence="10" type="primary">LOC116293457</name>
</gene>
<organism evidence="9 10">
    <name type="scientific">Actinia tenebrosa</name>
    <name type="common">Australian red waratah sea anemone</name>
    <dbReference type="NCBI Taxonomy" id="6105"/>
    <lineage>
        <taxon>Eukaryota</taxon>
        <taxon>Metazoa</taxon>
        <taxon>Cnidaria</taxon>
        <taxon>Anthozoa</taxon>
        <taxon>Hexacorallia</taxon>
        <taxon>Actiniaria</taxon>
        <taxon>Actiniidae</taxon>
        <taxon>Actinia</taxon>
    </lineage>
</organism>
<name>A0A6P8HK35_ACTTE</name>
<keyword evidence="4" id="KW-0554">One-carbon metabolism</keyword>
<evidence type="ECO:0000256" key="2">
    <source>
        <dbReference type="ARBA" id="ARBA00009539"/>
    </source>
</evidence>
<evidence type="ECO:0000256" key="5">
    <source>
        <dbReference type="ARBA" id="ARBA00022857"/>
    </source>
</evidence>
<proteinExistence type="inferred from homology"/>
<keyword evidence="6" id="KW-0560">Oxidoreductase</keyword>
<dbReference type="KEGG" id="aten:116293457"/>
<dbReference type="Gene3D" id="3.40.430.10">
    <property type="entry name" value="Dihydrofolate Reductase, subunit A"/>
    <property type="match status" value="1"/>
</dbReference>
<evidence type="ECO:0000256" key="4">
    <source>
        <dbReference type="ARBA" id="ARBA00022563"/>
    </source>
</evidence>
<dbReference type="FunFam" id="3.40.430.10:FF:000002">
    <property type="entry name" value="Dihydrofolate reductase"/>
    <property type="match status" value="1"/>
</dbReference>
<feature type="domain" description="DHFR" evidence="8">
    <location>
        <begin position="7"/>
        <end position="186"/>
    </location>
</feature>
<dbReference type="GO" id="GO:0006730">
    <property type="term" value="P:one-carbon metabolic process"/>
    <property type="evidence" value="ECO:0007669"/>
    <property type="project" value="UniProtKB-KW"/>
</dbReference>
<dbReference type="FunCoup" id="A0A6P8HK35">
    <property type="interactions" value="1539"/>
</dbReference>
<dbReference type="RefSeq" id="XP_031556744.1">
    <property type="nucleotide sequence ID" value="XM_031700884.1"/>
</dbReference>
<dbReference type="Proteomes" id="UP000515163">
    <property type="component" value="Unplaced"/>
</dbReference>
<dbReference type="InterPro" id="IPR024072">
    <property type="entry name" value="DHFR-like_dom_sf"/>
</dbReference>
<evidence type="ECO:0000313" key="10">
    <source>
        <dbReference type="RefSeq" id="XP_031556744.1"/>
    </source>
</evidence>
<evidence type="ECO:0000256" key="3">
    <source>
        <dbReference type="ARBA" id="ARBA00012856"/>
    </source>
</evidence>
<keyword evidence="9" id="KW-1185">Reference proteome</keyword>
<dbReference type="CDD" id="cd00209">
    <property type="entry name" value="DHFR"/>
    <property type="match status" value="1"/>
</dbReference>
<evidence type="ECO:0000256" key="1">
    <source>
        <dbReference type="ARBA" id="ARBA00004903"/>
    </source>
</evidence>
<comment type="pathway">
    <text evidence="1">Cofactor biosynthesis; tetrahydrofolate biosynthesis; 5,6,7,8-tetrahydrofolate from 7,8-dihydrofolate: step 1/1.</text>
</comment>
<comment type="catalytic activity">
    <reaction evidence="7">
        <text>(6S)-5,6,7,8-tetrahydrofolate + NADP(+) = 7,8-dihydrofolate + NADPH + H(+)</text>
        <dbReference type="Rhea" id="RHEA:15009"/>
        <dbReference type="ChEBI" id="CHEBI:15378"/>
        <dbReference type="ChEBI" id="CHEBI:57451"/>
        <dbReference type="ChEBI" id="CHEBI:57453"/>
        <dbReference type="ChEBI" id="CHEBI:57783"/>
        <dbReference type="ChEBI" id="CHEBI:58349"/>
        <dbReference type="EC" id="1.5.1.3"/>
    </reaction>
</comment>
<protein>
    <recommendedName>
        <fullName evidence="3">dihydrofolate reductase</fullName>
        <ecNumber evidence="3">1.5.1.3</ecNumber>
    </recommendedName>
</protein>
<dbReference type="GeneID" id="116293457"/>
<dbReference type="InParanoid" id="A0A6P8HK35"/>
<evidence type="ECO:0000256" key="6">
    <source>
        <dbReference type="ARBA" id="ARBA00023002"/>
    </source>
</evidence>